<dbReference type="Proteomes" id="UP000092993">
    <property type="component" value="Unassembled WGS sequence"/>
</dbReference>
<proteinExistence type="predicted"/>
<comment type="caution">
    <text evidence="1">The sequence shown here is derived from an EMBL/GenBank/DDBJ whole genome shotgun (WGS) entry which is preliminary data.</text>
</comment>
<accession>A0A1C7MTD7</accession>
<reference evidence="1 2" key="1">
    <citation type="submission" date="2016-03" db="EMBL/GenBank/DDBJ databases">
        <title>Whole genome sequencing of Grifola frondosa 9006-11.</title>
        <authorList>
            <person name="Min B."/>
            <person name="Park H."/>
            <person name="Kim J.-G."/>
            <person name="Cho H."/>
            <person name="Oh Y.-L."/>
            <person name="Kong W.-S."/>
            <person name="Choi I.-G."/>
        </authorList>
    </citation>
    <scope>NUCLEOTIDE SEQUENCE [LARGE SCALE GENOMIC DNA]</scope>
    <source>
        <strain evidence="1 2">9006-11</strain>
    </source>
</reference>
<dbReference type="AlphaFoldDB" id="A0A1C7MTD7"/>
<evidence type="ECO:0000313" key="1">
    <source>
        <dbReference type="EMBL" id="OBZ80007.1"/>
    </source>
</evidence>
<gene>
    <name evidence="1" type="ORF">A0H81_00935</name>
</gene>
<evidence type="ECO:0000313" key="2">
    <source>
        <dbReference type="Proteomes" id="UP000092993"/>
    </source>
</evidence>
<organism evidence="1 2">
    <name type="scientific">Grifola frondosa</name>
    <name type="common">Maitake</name>
    <name type="synonym">Polyporus frondosus</name>
    <dbReference type="NCBI Taxonomy" id="5627"/>
    <lineage>
        <taxon>Eukaryota</taxon>
        <taxon>Fungi</taxon>
        <taxon>Dikarya</taxon>
        <taxon>Basidiomycota</taxon>
        <taxon>Agaricomycotina</taxon>
        <taxon>Agaricomycetes</taxon>
        <taxon>Polyporales</taxon>
        <taxon>Grifolaceae</taxon>
        <taxon>Grifola</taxon>
    </lineage>
</organism>
<dbReference type="EMBL" id="LUGG01000001">
    <property type="protein sequence ID" value="OBZ80007.1"/>
    <property type="molecule type" value="Genomic_DNA"/>
</dbReference>
<dbReference type="OrthoDB" id="3249150at2759"/>
<sequence>MRGRYIRLVLRQRACDLPPQIAAVMSPTCTIPYEVLLEFANNTHDSATMQVLHGEDGSLTGAIILLHRGESISLVLTAGTPYKYAVKQNGKEVNLNVKIWNDTQCALADVLGARIPRRQGFQLFFMTEAGDCKIFMLRSYSHAIRLSHSPSYFRSTASIILLTLYPYRNASET</sequence>
<name>A0A1C7MTD7_GRIFR</name>
<protein>
    <submittedName>
        <fullName evidence="1">Uncharacterized protein</fullName>
    </submittedName>
</protein>
<keyword evidence="2" id="KW-1185">Reference proteome</keyword>